<gene>
    <name evidence="2" type="ORF">CLUMA_CG005222</name>
</gene>
<organism evidence="2 3">
    <name type="scientific">Clunio marinus</name>
    <dbReference type="NCBI Taxonomy" id="568069"/>
    <lineage>
        <taxon>Eukaryota</taxon>
        <taxon>Metazoa</taxon>
        <taxon>Ecdysozoa</taxon>
        <taxon>Arthropoda</taxon>
        <taxon>Hexapoda</taxon>
        <taxon>Insecta</taxon>
        <taxon>Pterygota</taxon>
        <taxon>Neoptera</taxon>
        <taxon>Endopterygota</taxon>
        <taxon>Diptera</taxon>
        <taxon>Nematocera</taxon>
        <taxon>Chironomoidea</taxon>
        <taxon>Chironomidae</taxon>
        <taxon>Clunio</taxon>
    </lineage>
</organism>
<evidence type="ECO:0000313" key="2">
    <source>
        <dbReference type="EMBL" id="CRK91567.1"/>
    </source>
</evidence>
<accession>A0A1J1HU19</accession>
<dbReference type="AlphaFoldDB" id="A0A1J1HU19"/>
<feature type="region of interest" description="Disordered" evidence="1">
    <location>
        <begin position="1"/>
        <end position="33"/>
    </location>
</feature>
<keyword evidence="3" id="KW-1185">Reference proteome</keyword>
<evidence type="ECO:0000313" key="3">
    <source>
        <dbReference type="Proteomes" id="UP000183832"/>
    </source>
</evidence>
<reference evidence="2 3" key="1">
    <citation type="submission" date="2015-04" db="EMBL/GenBank/DDBJ databases">
        <authorList>
            <person name="Syromyatnikov M.Y."/>
            <person name="Popov V.N."/>
        </authorList>
    </citation>
    <scope>NUCLEOTIDE SEQUENCE [LARGE SCALE GENOMIC DNA]</scope>
</reference>
<proteinExistence type="predicted"/>
<dbReference type="Proteomes" id="UP000183832">
    <property type="component" value="Unassembled WGS sequence"/>
</dbReference>
<name>A0A1J1HU19_9DIPT</name>
<dbReference type="EMBL" id="CVRI01000021">
    <property type="protein sequence ID" value="CRK91567.1"/>
    <property type="molecule type" value="Genomic_DNA"/>
</dbReference>
<evidence type="ECO:0000256" key="1">
    <source>
        <dbReference type="SAM" id="MobiDB-lite"/>
    </source>
</evidence>
<sequence length="68" mass="7722">MALQSGHMNQVHLYSSQSSDCPTSKVHQSDGNTKYSPRFQVNNKIHYEFTSLCYQLLIIQSLLLGFAD</sequence>
<protein>
    <submittedName>
        <fullName evidence="2">CLUMA_CG005222, isoform A</fullName>
    </submittedName>
</protein>